<comment type="subcellular location">
    <subcellularLocation>
        <location evidence="1">Mitochondrion</location>
    </subcellularLocation>
</comment>
<keyword evidence="3" id="KW-0689">Ribosomal protein</keyword>
<dbReference type="CDD" id="cd19874">
    <property type="entry name" value="DSRM_MRPL44"/>
    <property type="match status" value="1"/>
</dbReference>
<evidence type="ECO:0000256" key="6">
    <source>
        <dbReference type="ARBA" id="ARBA00024034"/>
    </source>
</evidence>
<dbReference type="InterPro" id="IPR036389">
    <property type="entry name" value="RNase_III_sf"/>
</dbReference>
<dbReference type="GO" id="GO:0005739">
    <property type="term" value="C:mitochondrion"/>
    <property type="evidence" value="ECO:0007669"/>
    <property type="project" value="UniProtKB-SubCell"/>
</dbReference>
<evidence type="ECO:0000259" key="8">
    <source>
        <dbReference type="PROSITE" id="PS50142"/>
    </source>
</evidence>
<sequence>MSLLRIASKLVSSPIACGFINKSIQNREIHRYVMPTLREIRRRRKILGPRPIPRRSEFIDWNYEAEIYAFGVRLHETFAPALLQQAFVDRSYIVQEEMKQRSVGIETPVLQLTDNSMLVQKGDTLLTEFIVTYLNISLPNFPRDGIKGIYKHLVSDEVLADISFHLGTKDLILSANYPPRKETLAKSLKAVIGALAESSGEMRAYEFIRDLIVTRLNQKDVNNYWKVDNPVELLQEICKEKKLGEPEPRLIAEVGKNTLLAAYHVGFYSNKKMLGSGFGEDITVATEQAALDSLRNFFNTNLNMKPLNFKMPVEIVMKALKKPSVASVEKM</sequence>
<keyword evidence="10" id="KW-1185">Reference proteome</keyword>
<dbReference type="FunFam" id="3.30.160.20:FF:000037">
    <property type="entry name" value="39S ribosomal protein L44, mitochondrial"/>
    <property type="match status" value="1"/>
</dbReference>
<dbReference type="OrthoDB" id="444135at2759"/>
<name>A0A1J1IM11_9DIPT</name>
<dbReference type="EMBL" id="CVRI01000051">
    <property type="protein sequence ID" value="CRK99505.1"/>
    <property type="molecule type" value="Genomic_DNA"/>
</dbReference>
<dbReference type="GO" id="GO:0004525">
    <property type="term" value="F:ribonuclease III activity"/>
    <property type="evidence" value="ECO:0007669"/>
    <property type="project" value="InterPro"/>
</dbReference>
<dbReference type="GO" id="GO:1990904">
    <property type="term" value="C:ribonucleoprotein complex"/>
    <property type="evidence" value="ECO:0007669"/>
    <property type="project" value="UniProtKB-KW"/>
</dbReference>
<evidence type="ECO:0000256" key="7">
    <source>
        <dbReference type="ARBA" id="ARBA00035187"/>
    </source>
</evidence>
<evidence type="ECO:0000256" key="3">
    <source>
        <dbReference type="ARBA" id="ARBA00022980"/>
    </source>
</evidence>
<evidence type="ECO:0000313" key="10">
    <source>
        <dbReference type="Proteomes" id="UP000183832"/>
    </source>
</evidence>
<dbReference type="InterPro" id="IPR055189">
    <property type="entry name" value="RM44_endonuclase"/>
</dbReference>
<keyword evidence="5" id="KW-0687">Ribonucleoprotein</keyword>
<feature type="domain" description="RNase III" evidence="8">
    <location>
        <begin position="70"/>
        <end position="200"/>
    </location>
</feature>
<dbReference type="AlphaFoldDB" id="A0A1J1IM11"/>
<dbReference type="Pfam" id="PF22935">
    <property type="entry name" value="RM44_endonuclase"/>
    <property type="match status" value="1"/>
</dbReference>
<evidence type="ECO:0000313" key="9">
    <source>
        <dbReference type="EMBL" id="CRK99505.1"/>
    </source>
</evidence>
<dbReference type="Pfam" id="PF22892">
    <property type="entry name" value="DSRM_MRPL44"/>
    <property type="match status" value="1"/>
</dbReference>
<dbReference type="InterPro" id="IPR000999">
    <property type="entry name" value="RNase_III_dom"/>
</dbReference>
<reference evidence="9 10" key="1">
    <citation type="submission" date="2015-04" db="EMBL/GenBank/DDBJ databases">
        <authorList>
            <person name="Syromyatnikov M.Y."/>
            <person name="Popov V.N."/>
        </authorList>
    </citation>
    <scope>NUCLEOTIDE SEQUENCE [LARGE SCALE GENOMIC DNA]</scope>
</reference>
<accession>A0A1J1IM11</accession>
<dbReference type="SUPFAM" id="SSF54768">
    <property type="entry name" value="dsRNA-binding domain-like"/>
    <property type="match status" value="1"/>
</dbReference>
<organism evidence="9 10">
    <name type="scientific">Clunio marinus</name>
    <dbReference type="NCBI Taxonomy" id="568069"/>
    <lineage>
        <taxon>Eukaryota</taxon>
        <taxon>Metazoa</taxon>
        <taxon>Ecdysozoa</taxon>
        <taxon>Arthropoda</taxon>
        <taxon>Hexapoda</taxon>
        <taxon>Insecta</taxon>
        <taxon>Pterygota</taxon>
        <taxon>Neoptera</taxon>
        <taxon>Endopterygota</taxon>
        <taxon>Diptera</taxon>
        <taxon>Nematocera</taxon>
        <taxon>Chironomoidea</taxon>
        <taxon>Chironomidae</taxon>
        <taxon>Clunio</taxon>
    </lineage>
</organism>
<evidence type="ECO:0000256" key="4">
    <source>
        <dbReference type="ARBA" id="ARBA00023128"/>
    </source>
</evidence>
<gene>
    <name evidence="9" type="ORF">CLUMA_CG012824</name>
</gene>
<dbReference type="PROSITE" id="PS50142">
    <property type="entry name" value="RNASE_3_2"/>
    <property type="match status" value="1"/>
</dbReference>
<evidence type="ECO:0000256" key="5">
    <source>
        <dbReference type="ARBA" id="ARBA00023274"/>
    </source>
</evidence>
<dbReference type="GO" id="GO:0005840">
    <property type="term" value="C:ribosome"/>
    <property type="evidence" value="ECO:0007669"/>
    <property type="project" value="UniProtKB-KW"/>
</dbReference>
<proteinExistence type="inferred from homology"/>
<comment type="similarity">
    <text evidence="6">Belongs to the ribonuclease III family. Mitochondrion-specific ribosomal protein mL44 subfamily.</text>
</comment>
<dbReference type="Gene3D" id="1.10.1520.10">
    <property type="entry name" value="Ribonuclease III domain"/>
    <property type="match status" value="1"/>
</dbReference>
<evidence type="ECO:0000256" key="1">
    <source>
        <dbReference type="ARBA" id="ARBA00004173"/>
    </source>
</evidence>
<dbReference type="SMART" id="SM00535">
    <property type="entry name" value="RIBOc"/>
    <property type="match status" value="1"/>
</dbReference>
<dbReference type="Proteomes" id="UP000183832">
    <property type="component" value="Unassembled WGS sequence"/>
</dbReference>
<dbReference type="InterPro" id="IPR044444">
    <property type="entry name" value="Ribosomal_mL44_DSRM_metazoa"/>
</dbReference>
<dbReference type="STRING" id="568069.A0A1J1IM11"/>
<keyword evidence="2" id="KW-0809">Transit peptide</keyword>
<protein>
    <recommendedName>
        <fullName evidence="7">Large ribosomal subunit protein mL44</fullName>
    </recommendedName>
</protein>
<dbReference type="Gene3D" id="3.30.160.20">
    <property type="match status" value="1"/>
</dbReference>
<evidence type="ECO:0000256" key="2">
    <source>
        <dbReference type="ARBA" id="ARBA00022946"/>
    </source>
</evidence>
<dbReference type="SUPFAM" id="SSF69065">
    <property type="entry name" value="RNase III domain-like"/>
    <property type="match status" value="1"/>
</dbReference>
<keyword evidence="4" id="KW-0496">Mitochondrion</keyword>
<dbReference type="GO" id="GO:0003725">
    <property type="term" value="F:double-stranded RNA binding"/>
    <property type="evidence" value="ECO:0007669"/>
    <property type="project" value="InterPro"/>
</dbReference>
<dbReference type="GO" id="GO:0006396">
    <property type="term" value="P:RNA processing"/>
    <property type="evidence" value="ECO:0007669"/>
    <property type="project" value="InterPro"/>
</dbReference>